<evidence type="ECO:0000259" key="10">
    <source>
        <dbReference type="PROSITE" id="PS50011"/>
    </source>
</evidence>
<reference evidence="12" key="1">
    <citation type="journal article" date="2015" name="PLoS Genet.">
        <title>The dynamic genome and transcriptome of the human fungal pathogen Blastomyces and close relative Emmonsia.</title>
        <authorList>
            <person name="Munoz J.F."/>
            <person name="Gauthier G.M."/>
            <person name="Desjardins C.A."/>
            <person name="Gallo J.E."/>
            <person name="Holder J."/>
            <person name="Sullivan T.D."/>
            <person name="Marty A.J."/>
            <person name="Carmen J.C."/>
            <person name="Chen Z."/>
            <person name="Ding L."/>
            <person name="Gujja S."/>
            <person name="Magrini V."/>
            <person name="Misas E."/>
            <person name="Mitreva M."/>
            <person name="Priest M."/>
            <person name="Saif S."/>
            <person name="Whiston E.A."/>
            <person name="Young S."/>
            <person name="Zeng Q."/>
            <person name="Goldman W.E."/>
            <person name="Mardis E.R."/>
            <person name="Taylor J.W."/>
            <person name="McEwen J.G."/>
            <person name="Clay O.K."/>
            <person name="Klein B.S."/>
            <person name="Cuomo C.A."/>
        </authorList>
    </citation>
    <scope>NUCLEOTIDE SEQUENCE [LARGE SCALE GENOMIC DNA]</scope>
    <source>
        <strain evidence="12">UAMH 3008</strain>
    </source>
</reference>
<gene>
    <name evidence="11" type="ORF">EMCG_05518</name>
</gene>
<comment type="caution">
    <text evidence="11">The sequence shown here is derived from an EMBL/GenBank/DDBJ whole genome shotgun (WGS) entry which is preliminary data.</text>
</comment>
<protein>
    <recommendedName>
        <fullName evidence="1">non-specific serine/threonine protein kinase</fullName>
        <ecNumber evidence="1">2.7.11.1</ecNumber>
    </recommendedName>
</protein>
<dbReference type="SUPFAM" id="SSF56112">
    <property type="entry name" value="Protein kinase-like (PK-like)"/>
    <property type="match status" value="1"/>
</dbReference>
<dbReference type="GO" id="GO:0000245">
    <property type="term" value="P:spliceosomal complex assembly"/>
    <property type="evidence" value="ECO:0007669"/>
    <property type="project" value="TreeGrafter"/>
</dbReference>
<dbReference type="Gene3D" id="1.10.510.10">
    <property type="entry name" value="Transferase(Phosphotransferase) domain 1"/>
    <property type="match status" value="1"/>
</dbReference>
<keyword evidence="6 9" id="KW-0067">ATP-binding</keyword>
<dbReference type="PANTHER" id="PTHR47634">
    <property type="entry name" value="PROTEIN KINASE DOMAIN-CONTAINING PROTEIN-RELATED"/>
    <property type="match status" value="1"/>
</dbReference>
<keyword evidence="5" id="KW-0418">Kinase</keyword>
<dbReference type="InterPro" id="IPR000719">
    <property type="entry name" value="Prot_kinase_dom"/>
</dbReference>
<evidence type="ECO:0000256" key="6">
    <source>
        <dbReference type="ARBA" id="ARBA00022840"/>
    </source>
</evidence>
<feature type="domain" description="Protein kinase" evidence="10">
    <location>
        <begin position="61"/>
        <end position="403"/>
    </location>
</feature>
<dbReference type="VEuPathDB" id="FungiDB:EMCG_05518"/>
<dbReference type="PANTHER" id="PTHR47634:SF9">
    <property type="entry name" value="PROTEIN KINASE DOMAIN-CONTAINING PROTEIN-RELATED"/>
    <property type="match status" value="1"/>
</dbReference>
<evidence type="ECO:0000256" key="4">
    <source>
        <dbReference type="ARBA" id="ARBA00022741"/>
    </source>
</evidence>
<name>A0A0G2HNR7_9EURO</name>
<dbReference type="Proteomes" id="UP000034164">
    <property type="component" value="Unassembled WGS sequence"/>
</dbReference>
<dbReference type="Gene3D" id="3.30.200.20">
    <property type="entry name" value="Phosphorylase Kinase, domain 1"/>
    <property type="match status" value="1"/>
</dbReference>
<keyword evidence="3" id="KW-0808">Transferase</keyword>
<keyword evidence="4 9" id="KW-0547">Nucleotide-binding</keyword>
<dbReference type="InterPro" id="IPR051334">
    <property type="entry name" value="SRPK"/>
</dbReference>
<evidence type="ECO:0000256" key="8">
    <source>
        <dbReference type="ARBA" id="ARBA00048679"/>
    </source>
</evidence>
<evidence type="ECO:0000256" key="5">
    <source>
        <dbReference type="ARBA" id="ARBA00022777"/>
    </source>
</evidence>
<evidence type="ECO:0000256" key="9">
    <source>
        <dbReference type="PROSITE-ProRule" id="PRU10141"/>
    </source>
</evidence>
<dbReference type="GO" id="GO:0005524">
    <property type="term" value="F:ATP binding"/>
    <property type="evidence" value="ECO:0007669"/>
    <property type="project" value="UniProtKB-UniRule"/>
</dbReference>
<dbReference type="Pfam" id="PF00069">
    <property type="entry name" value="Pkinase"/>
    <property type="match status" value="1"/>
</dbReference>
<dbReference type="AlphaFoldDB" id="A0A0G2HNR7"/>
<accession>A0A0G2HNR7</accession>
<dbReference type="SMART" id="SM00220">
    <property type="entry name" value="S_TKc"/>
    <property type="match status" value="1"/>
</dbReference>
<feature type="binding site" evidence="9">
    <location>
        <position position="93"/>
    </location>
    <ligand>
        <name>ATP</name>
        <dbReference type="ChEBI" id="CHEBI:30616"/>
    </ligand>
</feature>
<dbReference type="PROSITE" id="PS50011">
    <property type="entry name" value="PROTEIN_KINASE_DOM"/>
    <property type="match status" value="1"/>
</dbReference>
<keyword evidence="2" id="KW-0723">Serine/threonine-protein kinase</keyword>
<dbReference type="PROSITE" id="PS00107">
    <property type="entry name" value="PROTEIN_KINASE_ATP"/>
    <property type="match status" value="1"/>
</dbReference>
<dbReference type="GO" id="GO:0050684">
    <property type="term" value="P:regulation of mRNA processing"/>
    <property type="evidence" value="ECO:0007669"/>
    <property type="project" value="TreeGrafter"/>
</dbReference>
<evidence type="ECO:0000313" key="11">
    <source>
        <dbReference type="EMBL" id="KKZ58530.1"/>
    </source>
</evidence>
<dbReference type="EC" id="2.7.11.1" evidence="1"/>
<comment type="catalytic activity">
    <reaction evidence="8">
        <text>L-seryl-[protein] + ATP = O-phospho-L-seryl-[protein] + ADP + H(+)</text>
        <dbReference type="Rhea" id="RHEA:17989"/>
        <dbReference type="Rhea" id="RHEA-COMP:9863"/>
        <dbReference type="Rhea" id="RHEA-COMP:11604"/>
        <dbReference type="ChEBI" id="CHEBI:15378"/>
        <dbReference type="ChEBI" id="CHEBI:29999"/>
        <dbReference type="ChEBI" id="CHEBI:30616"/>
        <dbReference type="ChEBI" id="CHEBI:83421"/>
        <dbReference type="ChEBI" id="CHEBI:456216"/>
        <dbReference type="EC" id="2.7.11.1"/>
    </reaction>
</comment>
<evidence type="ECO:0000256" key="1">
    <source>
        <dbReference type="ARBA" id="ARBA00012513"/>
    </source>
</evidence>
<evidence type="ECO:0000256" key="3">
    <source>
        <dbReference type="ARBA" id="ARBA00022679"/>
    </source>
</evidence>
<dbReference type="InterPro" id="IPR011009">
    <property type="entry name" value="Kinase-like_dom_sf"/>
</dbReference>
<organism evidence="11 12">
    <name type="scientific">[Emmonsia] crescens</name>
    <dbReference type="NCBI Taxonomy" id="73230"/>
    <lineage>
        <taxon>Eukaryota</taxon>
        <taxon>Fungi</taxon>
        <taxon>Dikarya</taxon>
        <taxon>Ascomycota</taxon>
        <taxon>Pezizomycotina</taxon>
        <taxon>Eurotiomycetes</taxon>
        <taxon>Eurotiomycetidae</taxon>
        <taxon>Onygenales</taxon>
        <taxon>Ajellomycetaceae</taxon>
        <taxon>Emergomyces</taxon>
    </lineage>
</organism>
<dbReference type="OrthoDB" id="5979581at2759"/>
<evidence type="ECO:0000256" key="7">
    <source>
        <dbReference type="ARBA" id="ARBA00047899"/>
    </source>
</evidence>
<proteinExistence type="predicted"/>
<sequence length="414" mass="47034">MLARALSSLPGVPIPLAPRSFPTSGFEVIDHSGPMEEEKLSGYKSELYYPAYIGQVFNSRYQIVGKLGYGVTSTVWLARDLVEPGNPGYVVLKIYVTGYTRGNEVAIYEHINSVSAKSNHFGHELIRKFCLSFELEGPHGKHTCIVQQALGITMNHLMPNLETKVLHLDLVKQFFRQLLFGWDFLHSQAGIIHTDLQLKNLLLPVNNPLFYPLFYKGFEDGKFNDPAPRKIYKDRTVYSSRYMTQDPQALPFRCDFSDAIFDDQEHDELIMPEPLRAPGILLRMEWNNKVDIWSFAVVAWQLVAPRSLFSGLGTEANKYHDAHLLAEQHVVMDPAPSELARRSKIYSVKGPVSVPDITLEQLAEGIQGDEVQKAGFLSFIRRILRWLPEERPTAKDLFFDPWLIDGLGLTEEQV</sequence>
<dbReference type="GO" id="GO:0004674">
    <property type="term" value="F:protein serine/threonine kinase activity"/>
    <property type="evidence" value="ECO:0007669"/>
    <property type="project" value="UniProtKB-KW"/>
</dbReference>
<dbReference type="InterPro" id="IPR017441">
    <property type="entry name" value="Protein_kinase_ATP_BS"/>
</dbReference>
<comment type="catalytic activity">
    <reaction evidence="7">
        <text>L-threonyl-[protein] + ATP = O-phospho-L-threonyl-[protein] + ADP + H(+)</text>
        <dbReference type="Rhea" id="RHEA:46608"/>
        <dbReference type="Rhea" id="RHEA-COMP:11060"/>
        <dbReference type="Rhea" id="RHEA-COMP:11605"/>
        <dbReference type="ChEBI" id="CHEBI:15378"/>
        <dbReference type="ChEBI" id="CHEBI:30013"/>
        <dbReference type="ChEBI" id="CHEBI:30616"/>
        <dbReference type="ChEBI" id="CHEBI:61977"/>
        <dbReference type="ChEBI" id="CHEBI:456216"/>
        <dbReference type="EC" id="2.7.11.1"/>
    </reaction>
</comment>
<evidence type="ECO:0000256" key="2">
    <source>
        <dbReference type="ARBA" id="ARBA00022527"/>
    </source>
</evidence>
<evidence type="ECO:0000313" key="12">
    <source>
        <dbReference type="Proteomes" id="UP000034164"/>
    </source>
</evidence>
<dbReference type="EMBL" id="LCZI01001709">
    <property type="protein sequence ID" value="KKZ58530.1"/>
    <property type="molecule type" value="Genomic_DNA"/>
</dbReference>